<protein>
    <recommendedName>
        <fullName evidence="3">DUF4292 domain-containing protein</fullName>
    </recommendedName>
</protein>
<dbReference type="AlphaFoldDB" id="A0A3N0C2F4"/>
<dbReference type="Pfam" id="PF20181">
    <property type="entry name" value="DUF6544"/>
    <property type="match status" value="1"/>
</dbReference>
<reference evidence="1 2" key="1">
    <citation type="submission" date="2018-10" db="EMBL/GenBank/DDBJ databases">
        <title>Genome sequencing of Pedobacter jejuensis TNB23.</title>
        <authorList>
            <person name="Cho Y.-J."/>
            <person name="Cho A."/>
            <person name="Kim O.-S."/>
        </authorList>
    </citation>
    <scope>NUCLEOTIDE SEQUENCE [LARGE SCALE GENOMIC DNA]</scope>
    <source>
        <strain evidence="1 2">TNB23</strain>
    </source>
</reference>
<comment type="caution">
    <text evidence="1">The sequence shown here is derived from an EMBL/GenBank/DDBJ whole genome shotgun (WGS) entry which is preliminary data.</text>
</comment>
<keyword evidence="2" id="KW-1185">Reference proteome</keyword>
<proteinExistence type="predicted"/>
<dbReference type="InterPro" id="IPR046674">
    <property type="entry name" value="DUF6544"/>
</dbReference>
<evidence type="ECO:0008006" key="3">
    <source>
        <dbReference type="Google" id="ProtNLM"/>
    </source>
</evidence>
<evidence type="ECO:0000313" key="1">
    <source>
        <dbReference type="EMBL" id="RNL56025.1"/>
    </source>
</evidence>
<dbReference type="EMBL" id="RBEE01000003">
    <property type="protein sequence ID" value="RNL56025.1"/>
    <property type="molecule type" value="Genomic_DNA"/>
</dbReference>
<gene>
    <name evidence="1" type="ORF">D7004_01995</name>
</gene>
<dbReference type="Proteomes" id="UP000274046">
    <property type="component" value="Unassembled WGS sequence"/>
</dbReference>
<sequence length="237" mass="27313">MFALRDKSAPKIFSFDQLSGLPSPVEKYFRLVLKEGQHYPGTIRLKHGGQFKTGLDKPWITIKGEQYFTTLPPGFIWKGSTKLFSARDMYIGTKGMLEVFLLDALKIVNGRGEKFDQGELLRWLAESVWFPTNFLQDENKHWFPVDSKTARLKVKVDGLDLSYLVSFHDKGEITTLSTKRYMGEKLETWMISLSGYSEINSVSIPLLAEASWKIDGKMIPYARFEVQEIEYDMALRY</sequence>
<name>A0A3N0C2F4_9SPHI</name>
<evidence type="ECO:0000313" key="2">
    <source>
        <dbReference type="Proteomes" id="UP000274046"/>
    </source>
</evidence>
<organism evidence="1 2">
    <name type="scientific">Pedobacter jejuensis</name>
    <dbReference type="NCBI Taxonomy" id="1268550"/>
    <lineage>
        <taxon>Bacteria</taxon>
        <taxon>Pseudomonadati</taxon>
        <taxon>Bacteroidota</taxon>
        <taxon>Sphingobacteriia</taxon>
        <taxon>Sphingobacteriales</taxon>
        <taxon>Sphingobacteriaceae</taxon>
        <taxon>Pedobacter</taxon>
    </lineage>
</organism>
<accession>A0A3N0C2F4</accession>